<sequence>MVVLCLVRTGKNLDVRTESLCMVKIGVFLVNIGCLKFGRMKCLLTFHHVGHLQVIKVMDLIHLIKLVMGRMMVLTQISILELMGVMTLALDGVPLTHNLMVILWDTRMVGRLLDPVGPVGRFSPIRMITVFCRSLLLTASMLPDLGRLFMRLCGVLNCVLVCLVWILLRMIRLNLLGSLPGFLSCMLRVILMLQLMIPILIPLTRMFLCQ</sequence>
<keyword evidence="3" id="KW-1185">Reference proteome</keyword>
<dbReference type="EMBL" id="CM017612">
    <property type="protein sequence ID" value="TYI36110.1"/>
    <property type="molecule type" value="Genomic_DNA"/>
</dbReference>
<keyword evidence="1" id="KW-1133">Transmembrane helix</keyword>
<organism evidence="2 3">
    <name type="scientific">Gossypium tomentosum</name>
    <name type="common">Hawaiian cotton</name>
    <name type="synonym">Gossypium sandvicense</name>
    <dbReference type="NCBI Taxonomy" id="34277"/>
    <lineage>
        <taxon>Eukaryota</taxon>
        <taxon>Viridiplantae</taxon>
        <taxon>Streptophyta</taxon>
        <taxon>Embryophyta</taxon>
        <taxon>Tracheophyta</taxon>
        <taxon>Spermatophyta</taxon>
        <taxon>Magnoliopsida</taxon>
        <taxon>eudicotyledons</taxon>
        <taxon>Gunneridae</taxon>
        <taxon>Pentapetalae</taxon>
        <taxon>rosids</taxon>
        <taxon>malvids</taxon>
        <taxon>Malvales</taxon>
        <taxon>Malvaceae</taxon>
        <taxon>Malvoideae</taxon>
        <taxon>Gossypium</taxon>
    </lineage>
</organism>
<dbReference type="AlphaFoldDB" id="A0A5D2R8Q4"/>
<reference evidence="2 3" key="1">
    <citation type="submission" date="2019-07" db="EMBL/GenBank/DDBJ databases">
        <title>WGS assembly of Gossypium tomentosum.</title>
        <authorList>
            <person name="Chen Z.J."/>
            <person name="Sreedasyam A."/>
            <person name="Ando A."/>
            <person name="Song Q."/>
            <person name="De L."/>
            <person name="Hulse-Kemp A."/>
            <person name="Ding M."/>
            <person name="Ye W."/>
            <person name="Kirkbride R."/>
            <person name="Jenkins J."/>
            <person name="Plott C."/>
            <person name="Lovell J."/>
            <person name="Lin Y.-M."/>
            <person name="Vaughn R."/>
            <person name="Liu B."/>
            <person name="Li W."/>
            <person name="Simpson S."/>
            <person name="Scheffler B."/>
            <person name="Saski C."/>
            <person name="Grover C."/>
            <person name="Hu G."/>
            <person name="Conover J."/>
            <person name="Carlson J."/>
            <person name="Shu S."/>
            <person name="Boston L."/>
            <person name="Williams M."/>
            <person name="Peterson D."/>
            <person name="Mcgee K."/>
            <person name="Jones D."/>
            <person name="Wendel J."/>
            <person name="Stelly D."/>
            <person name="Grimwood J."/>
            <person name="Schmutz J."/>
        </authorList>
    </citation>
    <scope>NUCLEOTIDE SEQUENCE [LARGE SCALE GENOMIC DNA]</scope>
    <source>
        <strain evidence="2">7179.01</strain>
    </source>
</reference>
<protein>
    <submittedName>
        <fullName evidence="2">Uncharacterized protein</fullName>
    </submittedName>
</protein>
<name>A0A5D2R8Q4_GOSTO</name>
<accession>A0A5D2R8Q4</accession>
<feature type="transmembrane region" description="Helical" evidence="1">
    <location>
        <begin position="60"/>
        <end position="79"/>
    </location>
</feature>
<feature type="transmembrane region" description="Helical" evidence="1">
    <location>
        <begin position="148"/>
        <end position="168"/>
    </location>
</feature>
<keyword evidence="1" id="KW-0472">Membrane</keyword>
<evidence type="ECO:0000313" key="2">
    <source>
        <dbReference type="EMBL" id="TYI36110.1"/>
    </source>
</evidence>
<evidence type="ECO:0000313" key="3">
    <source>
        <dbReference type="Proteomes" id="UP000322667"/>
    </source>
</evidence>
<dbReference type="Proteomes" id="UP000322667">
    <property type="component" value="Chromosome A03"/>
</dbReference>
<proteinExistence type="predicted"/>
<gene>
    <name evidence="2" type="ORF">ES332_A03G119500v1</name>
</gene>
<keyword evidence="1" id="KW-0812">Transmembrane</keyword>
<evidence type="ECO:0000256" key="1">
    <source>
        <dbReference type="SAM" id="Phobius"/>
    </source>
</evidence>